<dbReference type="AlphaFoldDB" id="A0AAE1I999"/>
<keyword evidence="3" id="KW-1185">Reference proteome</keyword>
<sequence length="324" mass="35960">MSLVRHKARPTAATDSQTRSHPREKRENINNPPDSVVVHGQADAALAARTGTRAGMDWMVSIPYRYYCTPTPAFTGTGYLTWQLETSNARRLDAALKTPKPRASKTDTLSAPSPTGASIHSVPESPPPAWMLCAGRYQQIAWLTAWRTSHLLRVQDLALWTHGFTNEIEGRISIRGQCRRAPSVRETASPRSAADQLGANPPSDAASLLAPGAEHSTCKSPSLRYEVQEHLSAADMEYLSSLEISPSSARKLGQFRLPARLGIFWSGAWGRCWHVHLVNWITALWHQLAITKQSKRIQETKIHHLDVDEQPHTSMFGTARFDFG</sequence>
<organism evidence="2 3">
    <name type="scientific">Trichoderma aggressivum f. europaeum</name>
    <dbReference type="NCBI Taxonomy" id="173218"/>
    <lineage>
        <taxon>Eukaryota</taxon>
        <taxon>Fungi</taxon>
        <taxon>Dikarya</taxon>
        <taxon>Ascomycota</taxon>
        <taxon>Pezizomycotina</taxon>
        <taxon>Sordariomycetes</taxon>
        <taxon>Hypocreomycetidae</taxon>
        <taxon>Hypocreales</taxon>
        <taxon>Hypocreaceae</taxon>
        <taxon>Trichoderma</taxon>
    </lineage>
</organism>
<dbReference type="GeneID" id="87914191"/>
<feature type="region of interest" description="Disordered" evidence="1">
    <location>
        <begin position="97"/>
        <end position="122"/>
    </location>
</feature>
<protein>
    <submittedName>
        <fullName evidence="2">Uncharacterized protein</fullName>
    </submittedName>
</protein>
<comment type="caution">
    <text evidence="2">The sequence shown here is derived from an EMBL/GenBank/DDBJ whole genome shotgun (WGS) entry which is preliminary data.</text>
</comment>
<name>A0AAE1I999_9HYPO</name>
<accession>A0AAE1I999</accession>
<evidence type="ECO:0000313" key="3">
    <source>
        <dbReference type="Proteomes" id="UP001273209"/>
    </source>
</evidence>
<dbReference type="EMBL" id="JAWRVG010000068">
    <property type="protein sequence ID" value="KAK4061608.1"/>
    <property type="molecule type" value="Genomic_DNA"/>
</dbReference>
<evidence type="ECO:0000256" key="1">
    <source>
        <dbReference type="SAM" id="MobiDB-lite"/>
    </source>
</evidence>
<dbReference type="RefSeq" id="XP_062750804.1">
    <property type="nucleotide sequence ID" value="XM_062894287.1"/>
</dbReference>
<gene>
    <name evidence="2" type="ORF">Triagg1_10237</name>
</gene>
<proteinExistence type="predicted"/>
<evidence type="ECO:0000313" key="2">
    <source>
        <dbReference type="EMBL" id="KAK4061608.1"/>
    </source>
</evidence>
<dbReference type="Proteomes" id="UP001273209">
    <property type="component" value="Unassembled WGS sequence"/>
</dbReference>
<reference evidence="2" key="1">
    <citation type="submission" date="2023-11" db="EMBL/GenBank/DDBJ databases">
        <title>The genome sequences of three competitors of mushroom-forming fungi.</title>
        <authorList>
            <person name="Beijen E."/>
            <person name="Ohm R.A."/>
        </authorList>
    </citation>
    <scope>NUCLEOTIDE SEQUENCE</scope>
    <source>
        <strain evidence="2">CBS 100526</strain>
    </source>
</reference>
<feature type="region of interest" description="Disordered" evidence="1">
    <location>
        <begin position="179"/>
        <end position="206"/>
    </location>
</feature>
<feature type="compositionally biased region" description="Polar residues" evidence="1">
    <location>
        <begin position="106"/>
        <end position="118"/>
    </location>
</feature>
<feature type="region of interest" description="Disordered" evidence="1">
    <location>
        <begin position="1"/>
        <end position="36"/>
    </location>
</feature>